<dbReference type="InterPro" id="IPR027417">
    <property type="entry name" value="P-loop_NTPase"/>
</dbReference>
<keyword evidence="12" id="KW-1185">Reference proteome</keyword>
<dbReference type="Gene3D" id="3.40.50.300">
    <property type="entry name" value="P-loop containing nucleotide triphosphate hydrolases"/>
    <property type="match status" value="1"/>
</dbReference>
<evidence type="ECO:0000256" key="2">
    <source>
        <dbReference type="ARBA" id="ARBA00019149"/>
    </source>
</evidence>
<dbReference type="CDD" id="cd04163">
    <property type="entry name" value="Era"/>
    <property type="match status" value="1"/>
</dbReference>
<organism evidence="11 12">
    <name type="scientific">Patella caerulea</name>
    <name type="common">Rayed Mediterranean limpet</name>
    <dbReference type="NCBI Taxonomy" id="87958"/>
    <lineage>
        <taxon>Eukaryota</taxon>
        <taxon>Metazoa</taxon>
        <taxon>Spiralia</taxon>
        <taxon>Lophotrochozoa</taxon>
        <taxon>Mollusca</taxon>
        <taxon>Gastropoda</taxon>
        <taxon>Patellogastropoda</taxon>
        <taxon>Patelloidea</taxon>
        <taxon>Patellidae</taxon>
        <taxon>Patella</taxon>
    </lineage>
</organism>
<name>A0AAN8QEH6_PATCE</name>
<dbReference type="InterPro" id="IPR004044">
    <property type="entry name" value="KH_dom_type_2"/>
</dbReference>
<feature type="region of interest" description="G4" evidence="8">
    <location>
        <begin position="222"/>
        <end position="225"/>
    </location>
</feature>
<dbReference type="InterPro" id="IPR030388">
    <property type="entry name" value="G_ERA_dom"/>
</dbReference>
<dbReference type="EMBL" id="JAZGQO010000002">
    <property type="protein sequence ID" value="KAK6190956.1"/>
    <property type="molecule type" value="Genomic_DNA"/>
</dbReference>
<dbReference type="GO" id="GO:0005759">
    <property type="term" value="C:mitochondrial matrix"/>
    <property type="evidence" value="ECO:0007669"/>
    <property type="project" value="TreeGrafter"/>
</dbReference>
<dbReference type="SUPFAM" id="SSF54814">
    <property type="entry name" value="Prokaryotic type KH domain (KH-domain type II)"/>
    <property type="match status" value="1"/>
</dbReference>
<feature type="domain" description="KH type-2" evidence="9">
    <location>
        <begin position="447"/>
        <end position="528"/>
    </location>
</feature>
<feature type="region of interest" description="G1" evidence="8">
    <location>
        <begin position="106"/>
        <end position="113"/>
    </location>
</feature>
<dbReference type="PROSITE" id="PS51713">
    <property type="entry name" value="G_ERA"/>
    <property type="match status" value="1"/>
</dbReference>
<evidence type="ECO:0000256" key="3">
    <source>
        <dbReference type="ARBA" id="ARBA00022741"/>
    </source>
</evidence>
<dbReference type="PANTHER" id="PTHR42698">
    <property type="entry name" value="GTPASE ERA"/>
    <property type="match status" value="1"/>
</dbReference>
<dbReference type="InterPro" id="IPR006073">
    <property type="entry name" value="GTP-bd"/>
</dbReference>
<evidence type="ECO:0000256" key="8">
    <source>
        <dbReference type="PROSITE-ProRule" id="PRU01050"/>
    </source>
</evidence>
<dbReference type="NCBIfam" id="TIGR00231">
    <property type="entry name" value="small_GTP"/>
    <property type="match status" value="1"/>
</dbReference>
<dbReference type="PROSITE" id="PS50823">
    <property type="entry name" value="KH_TYPE_2"/>
    <property type="match status" value="1"/>
</dbReference>
<keyword evidence="5 8" id="KW-0342">GTP-binding</keyword>
<evidence type="ECO:0000256" key="7">
    <source>
        <dbReference type="PROSITE-ProRule" id="PRU00118"/>
    </source>
</evidence>
<evidence type="ECO:0000259" key="9">
    <source>
        <dbReference type="PROSITE" id="PS50823"/>
    </source>
</evidence>
<evidence type="ECO:0000256" key="6">
    <source>
        <dbReference type="ARBA" id="ARBA00030975"/>
    </source>
</evidence>
<dbReference type="Gene3D" id="3.30.300.20">
    <property type="match status" value="1"/>
</dbReference>
<feature type="domain" description="Era-type G" evidence="10">
    <location>
        <begin position="98"/>
        <end position="421"/>
    </location>
</feature>
<reference evidence="11 12" key="1">
    <citation type="submission" date="2024-01" db="EMBL/GenBank/DDBJ databases">
        <title>The genome of the rayed Mediterranean limpet Patella caerulea (Linnaeus, 1758).</title>
        <authorList>
            <person name="Anh-Thu Weber A."/>
            <person name="Halstead-Nussloch G."/>
        </authorList>
    </citation>
    <scope>NUCLEOTIDE SEQUENCE [LARGE SCALE GENOMIC DNA]</scope>
    <source>
        <strain evidence="11">AATW-2023a</strain>
        <tissue evidence="11">Whole specimen</tissue>
    </source>
</reference>
<proteinExistence type="inferred from homology"/>
<dbReference type="PANTHER" id="PTHR42698:SF1">
    <property type="entry name" value="GTPASE ERA, MITOCHONDRIAL"/>
    <property type="match status" value="1"/>
</dbReference>
<evidence type="ECO:0000256" key="4">
    <source>
        <dbReference type="ARBA" id="ARBA00022884"/>
    </source>
</evidence>
<dbReference type="AlphaFoldDB" id="A0AAN8QEH6"/>
<evidence type="ECO:0000259" key="10">
    <source>
        <dbReference type="PROSITE" id="PS51713"/>
    </source>
</evidence>
<dbReference type="GO" id="GO:0043024">
    <property type="term" value="F:ribosomal small subunit binding"/>
    <property type="evidence" value="ECO:0007669"/>
    <property type="project" value="TreeGrafter"/>
</dbReference>
<dbReference type="GO" id="GO:0000028">
    <property type="term" value="P:ribosomal small subunit assembly"/>
    <property type="evidence" value="ECO:0007669"/>
    <property type="project" value="TreeGrafter"/>
</dbReference>
<keyword evidence="4 7" id="KW-0694">RNA-binding</keyword>
<keyword evidence="3 8" id="KW-0547">Nucleotide-binding</keyword>
<dbReference type="FunFam" id="3.40.50.300:FF:002220">
    <property type="entry name" value="GTPase Era, mitochondrial"/>
    <property type="match status" value="1"/>
</dbReference>
<evidence type="ECO:0000256" key="5">
    <source>
        <dbReference type="ARBA" id="ARBA00023134"/>
    </source>
</evidence>
<sequence length="528" mass="60445">MAASTRRSVTFLCRILSSVHVQSGQKTQQSTWCRISRVYSSIKYCSTSAAVKNASELSNPLDEPNPPSTQDLLRGIGKTKSEQKTRSVLKPDQPTDAKILRVAIIGTPNSGKSTLTNSLMDWKVSAVSQKVHTTRKNTLAVHTEGNTQVVFLDTPGILHPSQRKKHNLEQQLVTDPESSLLHADMVAVMIDISNTWTRHQLDSRILHLLHLNKHLPSILVLNKIDLVKHKGVLLGIVRKLTGGYCGGQPLNIGTKKTDQKMNLQNILDRYEHDQVAIKQSYEDDYDDLDGYDDYDYGGNNGTSPKIPERKLDLYLEQSKKKIHEFRKHRDETRMKENNENKTVDEDVRYRIIQLSVGLDPDVEAVIQKSMENNQVTPQEIKNEIQEMKGWKHFSEIFMTSAYHGDGVQRLKEYFVKTAKPGDWHYHSSLVTDQNPQELAMSCVWEKLLDYLPKEIPYQMYPRIVHWEVNEDDILDVVMIIDANNPRYIKSVLGRKGETIRQISHEAKQEIMNALRCDMKLSIRIKKTK</sequence>
<gene>
    <name evidence="11" type="ORF">SNE40_002713</name>
</gene>
<accession>A0AAN8QEH6</accession>
<dbReference type="InterPro" id="IPR009019">
    <property type="entry name" value="KH_sf_prok-type"/>
</dbReference>
<feature type="region of interest" description="G2" evidence="8">
    <location>
        <begin position="132"/>
        <end position="136"/>
    </location>
</feature>
<dbReference type="InterPro" id="IPR005662">
    <property type="entry name" value="GTPase_Era-like"/>
</dbReference>
<dbReference type="Pfam" id="PF01926">
    <property type="entry name" value="MMR_HSR1"/>
    <property type="match status" value="1"/>
</dbReference>
<evidence type="ECO:0000313" key="12">
    <source>
        <dbReference type="Proteomes" id="UP001347796"/>
    </source>
</evidence>
<dbReference type="Proteomes" id="UP001347796">
    <property type="component" value="Unassembled WGS sequence"/>
</dbReference>
<evidence type="ECO:0000313" key="11">
    <source>
        <dbReference type="EMBL" id="KAK6190956.1"/>
    </source>
</evidence>
<feature type="region of interest" description="G3" evidence="8">
    <location>
        <begin position="153"/>
        <end position="156"/>
    </location>
</feature>
<dbReference type="PRINTS" id="PR00326">
    <property type="entry name" value="GTP1OBG"/>
</dbReference>
<evidence type="ECO:0000256" key="1">
    <source>
        <dbReference type="ARBA" id="ARBA00007921"/>
    </source>
</evidence>
<dbReference type="CDD" id="cd22534">
    <property type="entry name" value="KH-II_Era"/>
    <property type="match status" value="1"/>
</dbReference>
<dbReference type="InterPro" id="IPR015946">
    <property type="entry name" value="KH_dom-like_a/b"/>
</dbReference>
<comment type="similarity">
    <text evidence="1 8">Belongs to the TRAFAC class TrmE-Era-EngA-EngB-Septin-like GTPase superfamily. Era GTPase family.</text>
</comment>
<feature type="region of interest" description="G5" evidence="8">
    <location>
        <begin position="399"/>
        <end position="401"/>
    </location>
</feature>
<dbReference type="InterPro" id="IPR005225">
    <property type="entry name" value="Small_GTP-bd"/>
</dbReference>
<dbReference type="SUPFAM" id="SSF52540">
    <property type="entry name" value="P-loop containing nucleoside triphosphate hydrolases"/>
    <property type="match status" value="1"/>
</dbReference>
<dbReference type="GO" id="GO:0019843">
    <property type="term" value="F:rRNA binding"/>
    <property type="evidence" value="ECO:0007669"/>
    <property type="project" value="TreeGrafter"/>
</dbReference>
<protein>
    <recommendedName>
        <fullName evidence="2">GTPase Era, mitochondrial</fullName>
    </recommendedName>
    <alternativeName>
        <fullName evidence="6">ERA-like protein 1</fullName>
    </alternativeName>
</protein>
<dbReference type="GO" id="GO:0005525">
    <property type="term" value="F:GTP binding"/>
    <property type="evidence" value="ECO:0007669"/>
    <property type="project" value="UniProtKB-UniRule"/>
</dbReference>
<comment type="caution">
    <text evidence="11">The sequence shown here is derived from an EMBL/GenBank/DDBJ whole genome shotgun (WGS) entry which is preliminary data.</text>
</comment>